<evidence type="ECO:0000256" key="1">
    <source>
        <dbReference type="SAM" id="MobiDB-lite"/>
    </source>
</evidence>
<keyword evidence="3" id="KW-1185">Reference proteome</keyword>
<dbReference type="Proteomes" id="UP001265700">
    <property type="component" value="Unassembled WGS sequence"/>
</dbReference>
<name>A0ABU1WQF2_9BURK</name>
<dbReference type="RefSeq" id="WP_310319074.1">
    <property type="nucleotide sequence ID" value="NZ_JAVDWU010000007.1"/>
</dbReference>
<proteinExistence type="predicted"/>
<dbReference type="EMBL" id="JAVDWU010000007">
    <property type="protein sequence ID" value="MDR7151533.1"/>
    <property type="molecule type" value="Genomic_DNA"/>
</dbReference>
<gene>
    <name evidence="2" type="ORF">J2W49_003509</name>
</gene>
<organism evidence="2 3">
    <name type="scientific">Hydrogenophaga palleronii</name>
    <dbReference type="NCBI Taxonomy" id="65655"/>
    <lineage>
        <taxon>Bacteria</taxon>
        <taxon>Pseudomonadati</taxon>
        <taxon>Pseudomonadota</taxon>
        <taxon>Betaproteobacteria</taxon>
        <taxon>Burkholderiales</taxon>
        <taxon>Comamonadaceae</taxon>
        <taxon>Hydrogenophaga</taxon>
    </lineage>
</organism>
<comment type="caution">
    <text evidence="2">The sequence shown here is derived from an EMBL/GenBank/DDBJ whole genome shotgun (WGS) entry which is preliminary data.</text>
</comment>
<evidence type="ECO:0000313" key="2">
    <source>
        <dbReference type="EMBL" id="MDR7151533.1"/>
    </source>
</evidence>
<reference evidence="2 3" key="1">
    <citation type="submission" date="2023-07" db="EMBL/GenBank/DDBJ databases">
        <title>Sorghum-associated microbial communities from plants grown in Nebraska, USA.</title>
        <authorList>
            <person name="Schachtman D."/>
        </authorList>
    </citation>
    <scope>NUCLEOTIDE SEQUENCE [LARGE SCALE GENOMIC DNA]</scope>
    <source>
        <strain evidence="2 3">4249</strain>
    </source>
</reference>
<evidence type="ECO:0000313" key="3">
    <source>
        <dbReference type="Proteomes" id="UP001265700"/>
    </source>
</evidence>
<sequence>MTHTIIIKSDNEPGTATAVIGDSNSFIETSSTSGIEPTNSTPNPQEAVAPLTDRDLYPHFFDESSGVSAAQATSSLREAIIDMEEVSDLILEPDFHTAWAALGSAGAKIKRAEQFSSFNSALRGICIYCRKAIHKADATQLSQQSVQAMIVVIRRLADNPTISLATAADLADTLEDHGWDGNNPLVDEIVNALSTQDKRSITTQPESNAFAGGDN</sequence>
<protein>
    <submittedName>
        <fullName evidence="2">Uncharacterized protein</fullName>
    </submittedName>
</protein>
<feature type="compositionally biased region" description="Polar residues" evidence="1">
    <location>
        <begin position="27"/>
        <end position="44"/>
    </location>
</feature>
<feature type="region of interest" description="Disordered" evidence="1">
    <location>
        <begin position="27"/>
        <end position="47"/>
    </location>
</feature>
<accession>A0ABU1WQF2</accession>